<dbReference type="EMBL" id="JANBPW010002866">
    <property type="protein sequence ID" value="KAJ1939377.1"/>
    <property type="molecule type" value="Genomic_DNA"/>
</dbReference>
<name>A0ACC1J6L2_9FUNG</name>
<evidence type="ECO:0000313" key="2">
    <source>
        <dbReference type="Proteomes" id="UP001150603"/>
    </source>
</evidence>
<organism evidence="1 2">
    <name type="scientific">Linderina macrospora</name>
    <dbReference type="NCBI Taxonomy" id="4868"/>
    <lineage>
        <taxon>Eukaryota</taxon>
        <taxon>Fungi</taxon>
        <taxon>Fungi incertae sedis</taxon>
        <taxon>Zoopagomycota</taxon>
        <taxon>Kickxellomycotina</taxon>
        <taxon>Kickxellomycetes</taxon>
        <taxon>Kickxellales</taxon>
        <taxon>Kickxellaceae</taxon>
        <taxon>Linderina</taxon>
    </lineage>
</organism>
<evidence type="ECO:0000313" key="1">
    <source>
        <dbReference type="EMBL" id="KAJ1939377.1"/>
    </source>
</evidence>
<comment type="caution">
    <text evidence="1">The sequence shown here is derived from an EMBL/GenBank/DDBJ whole genome shotgun (WGS) entry which is preliminary data.</text>
</comment>
<sequence>ELYKFLSTKFLFPDLPFARNGSLVRLQQVPEKVNVLSLTRREVRGKLRGLEMARNSLALQIGRLSQASGADNQGNISATGLVEQIAEIINSADGSTAEPVSVHSDPDLATLAASTLGVAKRIHRLSSSQLRKIEAYRRPTLLTRAWLPGVVVLCSARYLSRYISGRSDDIANWASDSLRTLCNYVSQYILQPLKSGYETVRYGKHTYSVTTQESLASDFESLEDMVVRFASRFGNSDAAAIRQRVVDGDLSDVMSVYAREMQQPFRNVLFGDLVQAMLIQVQKVKVDVGQTMAALDKLLKSNELNFLLLSTVPATLTLYSAASWVGSVLSRWISGANRHAIASIQVTMRDIDRLLNIDEARAVPPAVQGQLICLTLDLRRQALALPNSASPGTLRLGHDWLATPPRARTMFLQDVRDLESARLGGRQKRQVVERMHRTFRFL</sequence>
<feature type="non-terminal residue" evidence="1">
    <location>
        <position position="1"/>
    </location>
</feature>
<dbReference type="Proteomes" id="UP001150603">
    <property type="component" value="Unassembled WGS sequence"/>
</dbReference>
<accession>A0ACC1J6L2</accession>
<protein>
    <submittedName>
        <fullName evidence="1">Nuclear control of ATPase protein 2</fullName>
    </submittedName>
</protein>
<reference evidence="1" key="1">
    <citation type="submission" date="2022-07" db="EMBL/GenBank/DDBJ databases">
        <title>Phylogenomic reconstructions and comparative analyses of Kickxellomycotina fungi.</title>
        <authorList>
            <person name="Reynolds N.K."/>
            <person name="Stajich J.E."/>
            <person name="Barry K."/>
            <person name="Grigoriev I.V."/>
            <person name="Crous P."/>
            <person name="Smith M.E."/>
        </authorList>
    </citation>
    <scope>NUCLEOTIDE SEQUENCE</scope>
    <source>
        <strain evidence="1">NRRL 5244</strain>
    </source>
</reference>
<proteinExistence type="predicted"/>
<gene>
    <name evidence="1" type="primary">NCA2</name>
    <name evidence="1" type="ORF">FBU59_004145</name>
</gene>
<keyword evidence="2" id="KW-1185">Reference proteome</keyword>